<evidence type="ECO:0000313" key="3">
    <source>
        <dbReference type="Proteomes" id="UP000183760"/>
    </source>
</evidence>
<name>A0A511T2E9_MYXFU</name>
<dbReference type="Proteomes" id="UP000183760">
    <property type="component" value="Unassembled WGS sequence"/>
</dbReference>
<dbReference type="AlphaFoldDB" id="A0A511T2E9"/>
<dbReference type="RefSeq" id="WP_074948692.1">
    <property type="nucleotide sequence ID" value="NZ_BJXR01000025.1"/>
</dbReference>
<reference evidence="2 3" key="1">
    <citation type="submission" date="2016-10" db="EMBL/GenBank/DDBJ databases">
        <authorList>
            <person name="Varghese N."/>
            <person name="Submissions S."/>
        </authorList>
    </citation>
    <scope>NUCLEOTIDE SEQUENCE [LARGE SCALE GENOMIC DNA]</scope>
    <source>
        <strain evidence="2 3">DSM 16525</strain>
    </source>
</reference>
<sequence length="536" mass="60070">MKLDDLVLALTVSLLRVEKEQWLDVLTRLETELGSGWTLRLLEVPGTYSVGARTKEGRELPLEAWREVLDGEELVSVRAMDLGGMGPGEMPDHVAAAFVNSEALVLDVRTKRGNNLYQLEVVFSSASLITPRQFVDFARAQPHPEKVLEALSRVITDSNLLNQRPAVAASQVADYLASREGSALFDLLGGDLLKELQSAVLRSGAQVSLPDAFQPFFRTLDPDDFERGLLPPERLSEFVPSDERLYLASPDAAKDFATLTDAQPFAEEVWARAAENLNRFLPEGEAPHTGESLRALLRDGPEEKTQGIPMGNLMEELQMTCKARGAELLIPDGLRERVKSMGPTKEERAQDPGMIPERERLRLAPNDARYQMYLFNALKVARSPLLSPRATTDTRAELLSSLKDTEEFAARKGSPFAEAFRLARFVLENTGFQLRDATPERLAAVHEALRAEGLGERAWDVFERRFSLVTLFQVFPSSEERLRGLFACSLADVFGGMGSWNDEFFESDEDQAWYERVTQRLFRALREFFVTMVNAR</sequence>
<keyword evidence="3" id="KW-1185">Reference proteome</keyword>
<dbReference type="EMBL" id="BJXR01000025">
    <property type="protein sequence ID" value="GEN07528.1"/>
    <property type="molecule type" value="Genomic_DNA"/>
</dbReference>
<protein>
    <submittedName>
        <fullName evidence="1">Uncharacterized protein</fullName>
    </submittedName>
</protein>
<gene>
    <name evidence="1" type="ORF">MFU01_25650</name>
    <name evidence="2" type="ORF">SAMN05443572_101457</name>
</gene>
<evidence type="ECO:0000313" key="4">
    <source>
        <dbReference type="Proteomes" id="UP000321514"/>
    </source>
</evidence>
<reference evidence="1 4" key="2">
    <citation type="submission" date="2019-07" db="EMBL/GenBank/DDBJ databases">
        <title>Whole genome shotgun sequence of Myxococcus fulvus NBRC 100333.</title>
        <authorList>
            <person name="Hosoyama A."/>
            <person name="Uohara A."/>
            <person name="Ohji S."/>
            <person name="Ichikawa N."/>
        </authorList>
    </citation>
    <scope>NUCLEOTIDE SEQUENCE [LARGE SCALE GENOMIC DNA]</scope>
    <source>
        <strain evidence="1 4">NBRC 100333</strain>
    </source>
</reference>
<organism evidence="1 4">
    <name type="scientific">Myxococcus fulvus</name>
    <dbReference type="NCBI Taxonomy" id="33"/>
    <lineage>
        <taxon>Bacteria</taxon>
        <taxon>Pseudomonadati</taxon>
        <taxon>Myxococcota</taxon>
        <taxon>Myxococcia</taxon>
        <taxon>Myxococcales</taxon>
        <taxon>Cystobacterineae</taxon>
        <taxon>Myxococcaceae</taxon>
        <taxon>Myxococcus</taxon>
    </lineage>
</organism>
<dbReference type="OrthoDB" id="5377797at2"/>
<evidence type="ECO:0000313" key="1">
    <source>
        <dbReference type="EMBL" id="GEN07528.1"/>
    </source>
</evidence>
<comment type="caution">
    <text evidence="1">The sequence shown here is derived from an EMBL/GenBank/DDBJ whole genome shotgun (WGS) entry which is preliminary data.</text>
</comment>
<proteinExistence type="predicted"/>
<dbReference type="EMBL" id="FOIB01000001">
    <property type="protein sequence ID" value="SES88019.1"/>
    <property type="molecule type" value="Genomic_DNA"/>
</dbReference>
<accession>A0A511T2E9</accession>
<dbReference type="Proteomes" id="UP000321514">
    <property type="component" value="Unassembled WGS sequence"/>
</dbReference>
<evidence type="ECO:0000313" key="2">
    <source>
        <dbReference type="EMBL" id="SES88019.1"/>
    </source>
</evidence>